<dbReference type="PROSITE" id="PS51186">
    <property type="entry name" value="GNAT"/>
    <property type="match status" value="1"/>
</dbReference>
<dbReference type="RefSeq" id="WP_149399919.1">
    <property type="nucleotide sequence ID" value="NZ_BIXY01000004.1"/>
</dbReference>
<proteinExistence type="predicted"/>
<dbReference type="PANTHER" id="PTHR43441">
    <property type="entry name" value="RIBOSOMAL-PROTEIN-SERINE ACETYLTRANSFERASE"/>
    <property type="match status" value="1"/>
</dbReference>
<dbReference type="InterPro" id="IPR016181">
    <property type="entry name" value="Acyl_CoA_acyltransferase"/>
</dbReference>
<dbReference type="Proteomes" id="UP000322530">
    <property type="component" value="Unassembled WGS sequence"/>
</dbReference>
<keyword evidence="2" id="KW-0808">Transferase</keyword>
<feature type="domain" description="N-acetyltransferase" evidence="1">
    <location>
        <begin position="23"/>
        <end position="192"/>
    </location>
</feature>
<dbReference type="EMBL" id="BIXY01000004">
    <property type="protein sequence ID" value="GCF06883.1"/>
    <property type="molecule type" value="Genomic_DNA"/>
</dbReference>
<evidence type="ECO:0000313" key="3">
    <source>
        <dbReference type="Proteomes" id="UP000322530"/>
    </source>
</evidence>
<sequence>MPTHAKKPLTLIPLFEELIGERVVVRPYRESDAQATFEAHVESRDALRPWEPFADWHQTVDEKRDLILQWMAQWLLRENLTVGIWDRATGRFLGSSGLRPHKWEIGYFEIGYWIRTSETGKGYVTEAVKLLIDYAFEQLQANRIEIRCDPLNERSAAVARRLGFVQEGRLRNNKLNTSGQLRDTLVFSLTPADRQSQS</sequence>
<dbReference type="OrthoDB" id="9799321at2"/>
<accession>A0A5A5T7B1</accession>
<dbReference type="GO" id="GO:1990189">
    <property type="term" value="F:protein N-terminal-serine acetyltransferase activity"/>
    <property type="evidence" value="ECO:0007669"/>
    <property type="project" value="TreeGrafter"/>
</dbReference>
<keyword evidence="3" id="KW-1185">Reference proteome</keyword>
<dbReference type="Gene3D" id="3.40.630.30">
    <property type="match status" value="1"/>
</dbReference>
<name>A0A5A5T7B1_9CHLR</name>
<organism evidence="2 3">
    <name type="scientific">Dictyobacter arantiisoli</name>
    <dbReference type="NCBI Taxonomy" id="2014874"/>
    <lineage>
        <taxon>Bacteria</taxon>
        <taxon>Bacillati</taxon>
        <taxon>Chloroflexota</taxon>
        <taxon>Ktedonobacteria</taxon>
        <taxon>Ktedonobacterales</taxon>
        <taxon>Dictyobacteraceae</taxon>
        <taxon>Dictyobacter</taxon>
    </lineage>
</organism>
<dbReference type="PANTHER" id="PTHR43441:SF3">
    <property type="entry name" value="ACETYLTRANSFERASE"/>
    <property type="match status" value="1"/>
</dbReference>
<dbReference type="SUPFAM" id="SSF55729">
    <property type="entry name" value="Acyl-CoA N-acyltransferases (Nat)"/>
    <property type="match status" value="1"/>
</dbReference>
<dbReference type="AlphaFoldDB" id="A0A5A5T7B1"/>
<gene>
    <name evidence="2" type="ORF">KDI_04470</name>
</gene>
<dbReference type="InterPro" id="IPR051908">
    <property type="entry name" value="Ribosomal_N-acetyltransferase"/>
</dbReference>
<evidence type="ECO:0000259" key="1">
    <source>
        <dbReference type="PROSITE" id="PS51186"/>
    </source>
</evidence>
<comment type="caution">
    <text evidence="2">The sequence shown here is derived from an EMBL/GenBank/DDBJ whole genome shotgun (WGS) entry which is preliminary data.</text>
</comment>
<dbReference type="GO" id="GO:0005737">
    <property type="term" value="C:cytoplasm"/>
    <property type="evidence" value="ECO:0007669"/>
    <property type="project" value="TreeGrafter"/>
</dbReference>
<evidence type="ECO:0000313" key="2">
    <source>
        <dbReference type="EMBL" id="GCF06883.1"/>
    </source>
</evidence>
<reference evidence="2 3" key="1">
    <citation type="submission" date="2019-01" db="EMBL/GenBank/DDBJ databases">
        <title>Draft genome sequence of Dictyobacter sp. Uno17.</title>
        <authorList>
            <person name="Wang C.M."/>
            <person name="Zheng Y."/>
            <person name="Sakai Y."/>
            <person name="Abe K."/>
            <person name="Yokota A."/>
            <person name="Yabe S."/>
        </authorList>
    </citation>
    <scope>NUCLEOTIDE SEQUENCE [LARGE SCALE GENOMIC DNA]</scope>
    <source>
        <strain evidence="2 3">Uno17</strain>
    </source>
</reference>
<dbReference type="Pfam" id="PF13302">
    <property type="entry name" value="Acetyltransf_3"/>
    <property type="match status" value="1"/>
</dbReference>
<dbReference type="GO" id="GO:0008999">
    <property type="term" value="F:protein-N-terminal-alanine acetyltransferase activity"/>
    <property type="evidence" value="ECO:0007669"/>
    <property type="project" value="TreeGrafter"/>
</dbReference>
<protein>
    <submittedName>
        <fullName evidence="2">Ribosomal-protein-serine acetyltransferase</fullName>
    </submittedName>
</protein>
<dbReference type="InterPro" id="IPR000182">
    <property type="entry name" value="GNAT_dom"/>
</dbReference>